<accession>A0ABX8EI36</accession>
<evidence type="ECO:0000256" key="2">
    <source>
        <dbReference type="ARBA" id="ARBA00009142"/>
    </source>
</evidence>
<dbReference type="PANTHER" id="PTHR30269">
    <property type="entry name" value="TRANSMEMBRANE PROTEIN YFCA"/>
    <property type="match status" value="1"/>
</dbReference>
<evidence type="ECO:0000256" key="1">
    <source>
        <dbReference type="ARBA" id="ARBA00004651"/>
    </source>
</evidence>
<feature type="transmembrane region" description="Helical" evidence="8">
    <location>
        <begin position="117"/>
        <end position="142"/>
    </location>
</feature>
<keyword evidence="4 8" id="KW-1003">Cell membrane</keyword>
<evidence type="ECO:0000256" key="4">
    <source>
        <dbReference type="ARBA" id="ARBA00022475"/>
    </source>
</evidence>
<dbReference type="RefSeq" id="WP_246535525.1">
    <property type="nucleotide sequence ID" value="NZ_BAAAHS010000062.1"/>
</dbReference>
<dbReference type="Proteomes" id="UP000679307">
    <property type="component" value="Chromosome"/>
</dbReference>
<feature type="transmembrane region" description="Helical" evidence="8">
    <location>
        <begin position="38"/>
        <end position="54"/>
    </location>
</feature>
<organism evidence="9 10">
    <name type="scientific">Nocardioides aquaticus</name>
    <dbReference type="NCBI Taxonomy" id="160826"/>
    <lineage>
        <taxon>Bacteria</taxon>
        <taxon>Bacillati</taxon>
        <taxon>Actinomycetota</taxon>
        <taxon>Actinomycetes</taxon>
        <taxon>Propionibacteriales</taxon>
        <taxon>Nocardioidaceae</taxon>
        <taxon>Nocardioides</taxon>
    </lineage>
</organism>
<gene>
    <name evidence="9" type="ORF">ENKNEFLB_02579</name>
</gene>
<protein>
    <recommendedName>
        <fullName evidence="8">Probable membrane transporter protein</fullName>
    </recommendedName>
</protein>
<keyword evidence="7 8" id="KW-0472">Membrane</keyword>
<dbReference type="InterPro" id="IPR002781">
    <property type="entry name" value="TM_pro_TauE-like"/>
</dbReference>
<dbReference type="Pfam" id="PF01925">
    <property type="entry name" value="TauE"/>
    <property type="match status" value="1"/>
</dbReference>
<feature type="transmembrane region" description="Helical" evidence="8">
    <location>
        <begin position="179"/>
        <end position="200"/>
    </location>
</feature>
<dbReference type="PANTHER" id="PTHR30269:SF37">
    <property type="entry name" value="MEMBRANE TRANSPORTER PROTEIN"/>
    <property type="match status" value="1"/>
</dbReference>
<comment type="subcellular location">
    <subcellularLocation>
        <location evidence="1 8">Cell membrane</location>
        <topology evidence="1 8">Multi-pass membrane protein</topology>
    </subcellularLocation>
</comment>
<comment type="similarity">
    <text evidence="2 8">Belongs to the 4-toluene sulfonate uptake permease (TSUP) (TC 2.A.102) family.</text>
</comment>
<evidence type="ECO:0000256" key="6">
    <source>
        <dbReference type="ARBA" id="ARBA00022989"/>
    </source>
</evidence>
<feature type="transmembrane region" description="Helical" evidence="8">
    <location>
        <begin position="75"/>
        <end position="105"/>
    </location>
</feature>
<keyword evidence="3" id="KW-0813">Transport</keyword>
<evidence type="ECO:0000256" key="8">
    <source>
        <dbReference type="RuleBase" id="RU363041"/>
    </source>
</evidence>
<feature type="transmembrane region" description="Helical" evidence="8">
    <location>
        <begin position="212"/>
        <end position="232"/>
    </location>
</feature>
<keyword evidence="6 8" id="KW-1133">Transmembrane helix</keyword>
<dbReference type="InterPro" id="IPR052017">
    <property type="entry name" value="TSUP"/>
</dbReference>
<feature type="transmembrane region" description="Helical" evidence="8">
    <location>
        <begin position="154"/>
        <end position="173"/>
    </location>
</feature>
<evidence type="ECO:0000256" key="3">
    <source>
        <dbReference type="ARBA" id="ARBA00022448"/>
    </source>
</evidence>
<sequence>MLCAVLVGAVVQNLVGLGLGLVAAPVITLVAPELMPDVLLWLATALPLVTLWRDHDDIDWRGLGWTFPTRLVGTVAAVAAVAAISPAALGVLIGLVVLAAVVLTWRAVTVPLNRGTLLGAGLLGGFAGTASSVGGPPLAILYQHSPPQRMRTTLAVYFTTGSAISLLGLGLGGQLSLSHFWVSLAVLPMLFVGTLAGSRLRRRIPLARVRPAVLAVCAASALVLLVRSVVLLTT</sequence>
<name>A0ABX8EI36_9ACTN</name>
<dbReference type="EMBL" id="CP075371">
    <property type="protein sequence ID" value="QVT80188.1"/>
    <property type="molecule type" value="Genomic_DNA"/>
</dbReference>
<keyword evidence="10" id="KW-1185">Reference proteome</keyword>
<evidence type="ECO:0000313" key="10">
    <source>
        <dbReference type="Proteomes" id="UP000679307"/>
    </source>
</evidence>
<reference evidence="9 10" key="1">
    <citation type="submission" date="2021-05" db="EMBL/GenBank/DDBJ databases">
        <title>Complete genome of Nocardioides aquaticus KCTC 9944T isolated from meromictic and hypersaline Ekho Lake, Antarctica.</title>
        <authorList>
            <person name="Hwang K."/>
            <person name="Kim K.M."/>
            <person name="Choe H."/>
        </authorList>
    </citation>
    <scope>NUCLEOTIDE SEQUENCE [LARGE SCALE GENOMIC DNA]</scope>
    <source>
        <strain evidence="9 10">KCTC 9944</strain>
    </source>
</reference>
<proteinExistence type="inferred from homology"/>
<keyword evidence="5 8" id="KW-0812">Transmembrane</keyword>
<evidence type="ECO:0000256" key="5">
    <source>
        <dbReference type="ARBA" id="ARBA00022692"/>
    </source>
</evidence>
<evidence type="ECO:0000256" key="7">
    <source>
        <dbReference type="ARBA" id="ARBA00023136"/>
    </source>
</evidence>
<evidence type="ECO:0000313" key="9">
    <source>
        <dbReference type="EMBL" id="QVT80188.1"/>
    </source>
</evidence>